<organism evidence="2 3">
    <name type="scientific">Phyllostomus discolor</name>
    <name type="common">pale spear-nosed bat</name>
    <dbReference type="NCBI Taxonomy" id="89673"/>
    <lineage>
        <taxon>Eukaryota</taxon>
        <taxon>Metazoa</taxon>
        <taxon>Chordata</taxon>
        <taxon>Craniata</taxon>
        <taxon>Vertebrata</taxon>
        <taxon>Euteleostomi</taxon>
        <taxon>Mammalia</taxon>
        <taxon>Eutheria</taxon>
        <taxon>Laurasiatheria</taxon>
        <taxon>Chiroptera</taxon>
        <taxon>Yangochiroptera</taxon>
        <taxon>Phyllostomidae</taxon>
        <taxon>Phyllostominae</taxon>
        <taxon>Phyllostomus</taxon>
    </lineage>
</organism>
<comment type="caution">
    <text evidence="2">The sequence shown here is derived from an EMBL/GenBank/DDBJ whole genome shotgun (WGS) entry which is preliminary data.</text>
</comment>
<feature type="compositionally biased region" description="Polar residues" evidence="1">
    <location>
        <begin position="36"/>
        <end position="46"/>
    </location>
</feature>
<feature type="compositionally biased region" description="Polar residues" evidence="1">
    <location>
        <begin position="15"/>
        <end position="24"/>
    </location>
</feature>
<dbReference type="EMBL" id="JABVXQ010000008">
    <property type="protein sequence ID" value="KAF6094957.1"/>
    <property type="molecule type" value="Genomic_DNA"/>
</dbReference>
<evidence type="ECO:0000313" key="3">
    <source>
        <dbReference type="Proteomes" id="UP000664940"/>
    </source>
</evidence>
<reference evidence="2 3" key="1">
    <citation type="journal article" date="2020" name="Nature">
        <title>Six reference-quality genomes reveal evolution of bat adaptations.</title>
        <authorList>
            <person name="Jebb D."/>
            <person name="Huang Z."/>
            <person name="Pippel M."/>
            <person name="Hughes G.M."/>
            <person name="Lavrichenko K."/>
            <person name="Devanna P."/>
            <person name="Winkler S."/>
            <person name="Jermiin L.S."/>
            <person name="Skirmuntt E.C."/>
            <person name="Katzourakis A."/>
            <person name="Burkitt-Gray L."/>
            <person name="Ray D.A."/>
            <person name="Sullivan K.A.M."/>
            <person name="Roscito J.G."/>
            <person name="Kirilenko B.M."/>
            <person name="Davalos L.M."/>
            <person name="Corthals A.P."/>
            <person name="Power M.L."/>
            <person name="Jones G."/>
            <person name="Ransome R.D."/>
            <person name="Dechmann D.K.N."/>
            <person name="Locatelli A.G."/>
            <person name="Puechmaille S.J."/>
            <person name="Fedrigo O."/>
            <person name="Jarvis E.D."/>
            <person name="Hiller M."/>
            <person name="Vernes S.C."/>
            <person name="Myers E.W."/>
            <person name="Teeling E.C."/>
        </authorList>
    </citation>
    <scope>NUCLEOTIDE SEQUENCE [LARGE SCALE GENOMIC DNA]</scope>
    <source>
        <strain evidence="2">Bat1K_MPI-CBG_1</strain>
    </source>
</reference>
<protein>
    <submittedName>
        <fullName evidence="2">Uncharacterized protein</fullName>
    </submittedName>
</protein>
<feature type="region of interest" description="Disordered" evidence="1">
    <location>
        <begin position="1"/>
        <end position="71"/>
    </location>
</feature>
<evidence type="ECO:0000256" key="1">
    <source>
        <dbReference type="SAM" id="MobiDB-lite"/>
    </source>
</evidence>
<gene>
    <name evidence="2" type="ORF">HJG60_012012</name>
</gene>
<sequence length="202" mass="21463">MGSHLCQAASHAHSPHTSLHNQQGAARPGLEKGSQLAPSCWQTGKDTGFKSRTSDVTGQAPSPPGASGQLLHRGRAGVKGLQGPEQLQRYGIWTMESAASVSRLPQSRKVLCHLQQDSVSGQDSFTPLCHQGPPSHLLFFRTMTPSPRPGVTQGSGIRGSGPTPAALLRCVGQHGSQMPPLLEFQCKGEGLYNKVSSKTQRK</sequence>
<dbReference type="Proteomes" id="UP000664940">
    <property type="component" value="Unassembled WGS sequence"/>
</dbReference>
<dbReference type="AlphaFoldDB" id="A0A834DYK5"/>
<evidence type="ECO:0000313" key="2">
    <source>
        <dbReference type="EMBL" id="KAF6094957.1"/>
    </source>
</evidence>
<proteinExistence type="predicted"/>
<accession>A0A834DYK5</accession>
<name>A0A834DYK5_9CHIR</name>